<dbReference type="SUPFAM" id="SSF53187">
    <property type="entry name" value="Zn-dependent exopeptidases"/>
    <property type="match status" value="1"/>
</dbReference>
<keyword evidence="10" id="KW-1185">Reference proteome</keyword>
<keyword evidence="2 6" id="KW-0479">Metal-binding</keyword>
<dbReference type="InterPro" id="IPR007036">
    <property type="entry name" value="Aste_AspA_hybrid_dom"/>
</dbReference>
<evidence type="ECO:0000259" key="7">
    <source>
        <dbReference type="Pfam" id="PF04952"/>
    </source>
</evidence>
<gene>
    <name evidence="9" type="ORF">FLL45_00490</name>
</gene>
<dbReference type="PANTHER" id="PTHR15162:SF7">
    <property type="entry name" value="SUCCINYLGLUTAMATE DESUCCINYLASE"/>
    <property type="match status" value="1"/>
</dbReference>
<dbReference type="HAMAP" id="MF_00704">
    <property type="entry name" value="Aspartoacylase"/>
    <property type="match status" value="1"/>
</dbReference>
<dbReference type="PANTHER" id="PTHR15162">
    <property type="entry name" value="ASPARTOACYLASE"/>
    <property type="match status" value="1"/>
</dbReference>
<organism evidence="9 10">
    <name type="scientific">Aliikangiella marina</name>
    <dbReference type="NCBI Taxonomy" id="1712262"/>
    <lineage>
        <taxon>Bacteria</taxon>
        <taxon>Pseudomonadati</taxon>
        <taxon>Pseudomonadota</taxon>
        <taxon>Gammaproteobacteria</taxon>
        <taxon>Oceanospirillales</taxon>
        <taxon>Pleioneaceae</taxon>
        <taxon>Aliikangiella</taxon>
    </lineage>
</organism>
<dbReference type="GO" id="GO:0005829">
    <property type="term" value="C:cytosol"/>
    <property type="evidence" value="ECO:0007669"/>
    <property type="project" value="TreeGrafter"/>
</dbReference>
<feature type="binding site" evidence="6">
    <location>
        <position position="106"/>
    </location>
    <ligand>
        <name>Zn(2+)</name>
        <dbReference type="ChEBI" id="CHEBI:29105"/>
    </ligand>
</feature>
<feature type="domain" description="AstE/AspA barrel-sandwich hybrid" evidence="7">
    <location>
        <begin position="207"/>
        <end position="285"/>
    </location>
</feature>
<evidence type="ECO:0000256" key="2">
    <source>
        <dbReference type="ARBA" id="ARBA00022723"/>
    </source>
</evidence>
<dbReference type="CDD" id="cd06909">
    <property type="entry name" value="M14_ASPA"/>
    <property type="match status" value="1"/>
</dbReference>
<accession>A0A545TGX7</accession>
<name>A0A545TGX7_9GAMM</name>
<dbReference type="OrthoDB" id="531770at2"/>
<dbReference type="InterPro" id="IPR055438">
    <property type="entry name" value="AstE_AspA_cat"/>
</dbReference>
<dbReference type="EC" id="3.5.1.15" evidence="9"/>
<comment type="caution">
    <text evidence="9">The sequence shown here is derived from an EMBL/GenBank/DDBJ whole genome shotgun (WGS) entry which is preliminary data.</text>
</comment>
<dbReference type="PIRSF" id="PIRSF018001">
    <property type="entry name" value="Aspartoacylase"/>
    <property type="match status" value="1"/>
</dbReference>
<dbReference type="InterPro" id="IPR016708">
    <property type="entry name" value="Aspartoacylase"/>
</dbReference>
<feature type="domain" description="Succinylglutamate desuccinylase/Aspartoacylase catalytic" evidence="8">
    <location>
        <begin position="5"/>
        <end position="190"/>
    </location>
</feature>
<evidence type="ECO:0000256" key="6">
    <source>
        <dbReference type="PIRSR" id="PIRSR018001-3"/>
    </source>
</evidence>
<dbReference type="Proteomes" id="UP000317839">
    <property type="component" value="Unassembled WGS sequence"/>
</dbReference>
<evidence type="ECO:0000256" key="3">
    <source>
        <dbReference type="ARBA" id="ARBA00022801"/>
    </source>
</evidence>
<dbReference type="NCBIfam" id="NF002601">
    <property type="entry name" value="PRK02259.1"/>
    <property type="match status" value="1"/>
</dbReference>
<evidence type="ECO:0000256" key="1">
    <source>
        <dbReference type="ARBA" id="ARBA00006173"/>
    </source>
</evidence>
<dbReference type="InterPro" id="IPR050178">
    <property type="entry name" value="AspA/AstE_fam"/>
</dbReference>
<keyword evidence="3 9" id="KW-0378">Hydrolase</keyword>
<protein>
    <submittedName>
        <fullName evidence="9">Aspartoacylase</fullName>
        <ecNumber evidence="9">3.5.1.15</ecNumber>
    </submittedName>
</protein>
<dbReference type="Pfam" id="PF04952">
    <property type="entry name" value="AstE_AspA_hybrid"/>
    <property type="match status" value="1"/>
</dbReference>
<dbReference type="EMBL" id="VIKR01000001">
    <property type="protein sequence ID" value="TQV76477.1"/>
    <property type="molecule type" value="Genomic_DNA"/>
</dbReference>
<comment type="cofactor">
    <cofactor evidence="6">
        <name>Zn(2+)</name>
        <dbReference type="ChEBI" id="CHEBI:29105"/>
    </cofactor>
    <text evidence="6">Binds 1 zinc ion per subunit.</text>
</comment>
<proteinExistence type="inferred from homology"/>
<dbReference type="RefSeq" id="WP_142887837.1">
    <property type="nucleotide sequence ID" value="NZ_VIKR01000001.1"/>
</dbReference>
<evidence type="ECO:0000256" key="5">
    <source>
        <dbReference type="PIRSR" id="PIRSR018001-1"/>
    </source>
</evidence>
<evidence type="ECO:0000313" key="10">
    <source>
        <dbReference type="Proteomes" id="UP000317839"/>
    </source>
</evidence>
<feature type="active site" description="Proton donor/acceptor" evidence="5">
    <location>
        <position position="165"/>
    </location>
</feature>
<dbReference type="AlphaFoldDB" id="A0A545TGX7"/>
<evidence type="ECO:0000256" key="4">
    <source>
        <dbReference type="ARBA" id="ARBA00022833"/>
    </source>
</evidence>
<evidence type="ECO:0000313" key="9">
    <source>
        <dbReference type="EMBL" id="TQV76477.1"/>
    </source>
</evidence>
<dbReference type="Gene3D" id="3.40.630.10">
    <property type="entry name" value="Zn peptidases"/>
    <property type="match status" value="1"/>
</dbReference>
<dbReference type="Pfam" id="PF24827">
    <property type="entry name" value="AstE_AspA_cat"/>
    <property type="match status" value="1"/>
</dbReference>
<reference evidence="9 10" key="1">
    <citation type="submission" date="2019-06" db="EMBL/GenBank/DDBJ databases">
        <title>Draft genome of Aliikangiella marina GYP-15.</title>
        <authorList>
            <person name="Wang G."/>
        </authorList>
    </citation>
    <scope>NUCLEOTIDE SEQUENCE [LARGE SCALE GENOMIC DNA]</scope>
    <source>
        <strain evidence="9 10">GYP-15</strain>
    </source>
</reference>
<dbReference type="GO" id="GO:0046872">
    <property type="term" value="F:metal ion binding"/>
    <property type="evidence" value="ECO:0007669"/>
    <property type="project" value="UniProtKB-KW"/>
</dbReference>
<comment type="similarity">
    <text evidence="1">Belongs to the AspA/AstE family. Aspartoacylase subfamily.</text>
</comment>
<dbReference type="Gene3D" id="2.20.25.160">
    <property type="match status" value="1"/>
</dbReference>
<dbReference type="GO" id="GO:0019807">
    <property type="term" value="F:aspartoacylase activity"/>
    <property type="evidence" value="ECO:0007669"/>
    <property type="project" value="UniProtKB-EC"/>
</dbReference>
<evidence type="ECO:0000259" key="8">
    <source>
        <dbReference type="Pfam" id="PF24827"/>
    </source>
</evidence>
<feature type="binding site" evidence="6">
    <location>
        <position position="17"/>
    </location>
    <ligand>
        <name>Zn(2+)</name>
        <dbReference type="ChEBI" id="CHEBI:29105"/>
    </ligand>
</feature>
<keyword evidence="4 6" id="KW-0862">Zinc</keyword>
<sequence length="299" mass="33684">MAMIETIVIAGGTHGNELTGVNLVRHWRDNHYAVNHQPLTIELLQANPAAINANKRYLEKDLNRCFKLSELADPKANNQEQQLAKQINQQLGPKGDARVDFIIDLHTSTANMQTNIVLIKMDDFHLKLAAYLKQQLANVVITSESRLMDDHHFLCSIADKGIVVEVGPIPQGAIEYDAYQKTESAVKKAIEFADRYNRQQLPDLGESLEVMSYFSKVYFPTTQNDEINAAVHPDLIHQDYSQITTGTPIFKSFDGEDIYYQGENAHIAFVNEAAYYDQKIALCLCNPIRYCLTSLKPLG</sequence>
<feature type="binding site" evidence="6">
    <location>
        <position position="14"/>
    </location>
    <ligand>
        <name>Zn(2+)</name>
        <dbReference type="ChEBI" id="CHEBI:29105"/>
    </ligand>
</feature>
<dbReference type="GO" id="GO:0016788">
    <property type="term" value="F:hydrolase activity, acting on ester bonds"/>
    <property type="evidence" value="ECO:0007669"/>
    <property type="project" value="InterPro"/>
</dbReference>